<reference evidence="2" key="1">
    <citation type="submission" date="2020-09" db="EMBL/GenBank/DDBJ databases">
        <title>Taishania pollutisoli gen. nov., sp. nov., Isolated from Tetrabromobisphenol A-Contaminated Soil.</title>
        <authorList>
            <person name="Chen Q."/>
        </authorList>
    </citation>
    <scope>NUCLEOTIDE SEQUENCE</scope>
    <source>
        <strain evidence="2">CZZ-1</strain>
    </source>
</reference>
<feature type="transmembrane region" description="Helical" evidence="1">
    <location>
        <begin position="6"/>
        <end position="23"/>
    </location>
</feature>
<keyword evidence="3" id="KW-1185">Reference proteome</keyword>
<proteinExistence type="predicted"/>
<keyword evidence="1" id="KW-1133">Transmembrane helix</keyword>
<keyword evidence="1" id="KW-0472">Membrane</keyword>
<dbReference type="PROSITE" id="PS51257">
    <property type="entry name" value="PROKAR_LIPOPROTEIN"/>
    <property type="match status" value="1"/>
</dbReference>
<gene>
    <name evidence="2" type="ORF">H9Y05_08800</name>
</gene>
<evidence type="ECO:0008006" key="4">
    <source>
        <dbReference type="Google" id="ProtNLM"/>
    </source>
</evidence>
<name>A0A8J6TXI6_9FLAO</name>
<dbReference type="RefSeq" id="WP_216714061.1">
    <property type="nucleotide sequence ID" value="NZ_JACVEL010000004.1"/>
</dbReference>
<keyword evidence="1" id="KW-0812">Transmembrane</keyword>
<dbReference type="Proteomes" id="UP000652681">
    <property type="component" value="Unassembled WGS sequence"/>
</dbReference>
<evidence type="ECO:0000313" key="2">
    <source>
        <dbReference type="EMBL" id="MBC9812566.1"/>
    </source>
</evidence>
<sequence length="267" mass="30736">MRGFNIIVIVILIISTISCGTTLKRYRTLKRTVTNDTLVTVNMISSSINNSIVEEQYKTIFDLSDRGQQAILTDKTSDKIPEILNQKFQIKQSQKLKTIDLTTKKLRVTFSINRLRSFDRSTLNAYDRIEDLKYTFKLSKDIYDEVKFLKWNKYTTEYGTIDIGTLEYNQGYTADLSINGKIGASYSSADTQKVDENNSKQSSTSLGPEISVGGNFGYTQSRKENQIFKQRYIQFTGEFNDSSFSVHQQGVREIVYRPLINWTDFRC</sequence>
<organism evidence="2 3">
    <name type="scientific">Taishania pollutisoli</name>
    <dbReference type="NCBI Taxonomy" id="2766479"/>
    <lineage>
        <taxon>Bacteria</taxon>
        <taxon>Pseudomonadati</taxon>
        <taxon>Bacteroidota</taxon>
        <taxon>Flavobacteriia</taxon>
        <taxon>Flavobacteriales</taxon>
        <taxon>Crocinitomicaceae</taxon>
        <taxon>Taishania</taxon>
    </lineage>
</organism>
<dbReference type="EMBL" id="JACVEL010000004">
    <property type="protein sequence ID" value="MBC9812566.1"/>
    <property type="molecule type" value="Genomic_DNA"/>
</dbReference>
<accession>A0A8J6TXI6</accession>
<comment type="caution">
    <text evidence="2">The sequence shown here is derived from an EMBL/GenBank/DDBJ whole genome shotgun (WGS) entry which is preliminary data.</text>
</comment>
<evidence type="ECO:0000313" key="3">
    <source>
        <dbReference type="Proteomes" id="UP000652681"/>
    </source>
</evidence>
<protein>
    <recommendedName>
        <fullName evidence="4">Lipoprotein</fullName>
    </recommendedName>
</protein>
<dbReference type="AlphaFoldDB" id="A0A8J6TXI6"/>
<evidence type="ECO:0000256" key="1">
    <source>
        <dbReference type="SAM" id="Phobius"/>
    </source>
</evidence>